<proteinExistence type="predicted"/>
<protein>
    <submittedName>
        <fullName evidence="1">Amidoligase</fullName>
    </submittedName>
</protein>
<dbReference type="Pfam" id="PF12224">
    <property type="entry name" value="Amidoligase_2"/>
    <property type="match status" value="1"/>
</dbReference>
<dbReference type="PANTHER" id="PTHR36847">
    <property type="entry name" value="AMIDOLIGASE ENZYME"/>
    <property type="match status" value="1"/>
</dbReference>
<organism evidence="1 2">
    <name type="scientific">Victivallis lenta</name>
    <dbReference type="NCBI Taxonomy" id="2606640"/>
    <lineage>
        <taxon>Bacteria</taxon>
        <taxon>Pseudomonadati</taxon>
        <taxon>Lentisphaerota</taxon>
        <taxon>Lentisphaeria</taxon>
        <taxon>Victivallales</taxon>
        <taxon>Victivallaceae</taxon>
        <taxon>Victivallis</taxon>
    </lineage>
</organism>
<dbReference type="EMBL" id="VUNS01000001">
    <property type="protein sequence ID" value="MST95652.1"/>
    <property type="molecule type" value="Genomic_DNA"/>
</dbReference>
<gene>
    <name evidence="1" type="ORF">FYJ85_01140</name>
</gene>
<dbReference type="RefSeq" id="WP_154416717.1">
    <property type="nucleotide sequence ID" value="NZ_VUNS01000001.1"/>
</dbReference>
<accession>A0A844FY34</accession>
<keyword evidence="2" id="KW-1185">Reference proteome</keyword>
<evidence type="ECO:0000313" key="2">
    <source>
        <dbReference type="Proteomes" id="UP000435649"/>
    </source>
</evidence>
<dbReference type="Proteomes" id="UP000435649">
    <property type="component" value="Unassembled WGS sequence"/>
</dbReference>
<name>A0A844FY34_9BACT</name>
<comment type="caution">
    <text evidence="1">The sequence shown here is derived from an EMBL/GenBank/DDBJ whole genome shotgun (WGS) entry which is preliminary data.</text>
</comment>
<evidence type="ECO:0000313" key="1">
    <source>
        <dbReference type="EMBL" id="MST95652.1"/>
    </source>
</evidence>
<reference evidence="1 2" key="1">
    <citation type="submission" date="2019-08" db="EMBL/GenBank/DDBJ databases">
        <title>In-depth cultivation of the pig gut microbiome towards novel bacterial diversity and tailored functional studies.</title>
        <authorList>
            <person name="Wylensek D."/>
            <person name="Hitch T.C.A."/>
            <person name="Clavel T."/>
        </authorList>
    </citation>
    <scope>NUCLEOTIDE SEQUENCE [LARGE SCALE GENOMIC DNA]</scope>
    <source>
        <strain evidence="1 2">BBE-744-WT-12</strain>
    </source>
</reference>
<dbReference type="GO" id="GO:0016874">
    <property type="term" value="F:ligase activity"/>
    <property type="evidence" value="ECO:0007669"/>
    <property type="project" value="UniProtKB-KW"/>
</dbReference>
<sequence length="299" mass="33644">MDKIAELSGMRFGVEIETIGISRKDTVSAILTVVGGEVKHEGGSYDKWSCAAPDGRKWNAVSDASIGRGNAEVVSPILNYPDDISVLQNVIRAIRKAGGKVNSSCGIHVHVDASSLNGRQLGNLAKIVYKQEPLILHALQISQSRLNSYTKPTEENFIADINKHRPQSLTELCQLWYGENNLDEMRHTHYHSSRYHGVNFHSLLYRGTVEFRWFESTLHAGKVKSYIQYCLLLVNRAREVKFAASKKRCLSMESAKYDLRVHLLRIGAIGDEYKTMRHFLLENMPGCASYKHKPESKVA</sequence>
<keyword evidence="1" id="KW-0436">Ligase</keyword>
<dbReference type="InterPro" id="IPR022025">
    <property type="entry name" value="Amidoligase_2"/>
</dbReference>
<dbReference type="AlphaFoldDB" id="A0A844FY34"/>
<dbReference type="PANTHER" id="PTHR36847:SF1">
    <property type="entry name" value="AMIDOLIGASE ENZYME"/>
    <property type="match status" value="1"/>
</dbReference>